<dbReference type="OrthoDB" id="59486at2"/>
<name>A0A4U3L3C3_9BACT</name>
<evidence type="ECO:0000259" key="2">
    <source>
        <dbReference type="Pfam" id="PF13204"/>
    </source>
</evidence>
<dbReference type="Gene3D" id="3.20.20.80">
    <property type="entry name" value="Glycosidases"/>
    <property type="match status" value="1"/>
</dbReference>
<dbReference type="SUPFAM" id="SSF51445">
    <property type="entry name" value="(Trans)glycosidases"/>
    <property type="match status" value="1"/>
</dbReference>
<dbReference type="RefSeq" id="WP_137261378.1">
    <property type="nucleotide sequence ID" value="NZ_SZQL01000005.1"/>
</dbReference>
<gene>
    <name evidence="3" type="ORF">FC093_08685</name>
</gene>
<dbReference type="PANTHER" id="PTHR37836:SF3">
    <property type="entry name" value="ENDOGLUCANASE"/>
    <property type="match status" value="1"/>
</dbReference>
<sequence length="466" mass="52621">MRLLITIFSILISCTYLSAQSLFGHGRLQVTKDGHYLQFADGTPFFWLGDTGWELFHRLNLEEAKQYLDNRAAKGFTVIQAVALAEFDGLRKPNQYGEVPLNNLDPTQPNEKYFTEMDSVIHMAKARNLFIGLLPTWGDKVTKMWGTGPVVFDSVNAYTYGKWIGNRYKNEPNIIWILGGDRPAVQDSNDWRPVWRAMARGIIEATDHQCFITYHPSGGDNSTSQWIHHEPWLDMNMFQSGHGSGHDVACWDLVKRDRSYTPTKPTLDGEPNYEDHPVNPWPKWNPDNGYYRAYDVRKQTYRSVFAGACGVTYGHHAIWQFMNAREETINYPDRGWINAMDRPGAYQVGYLRRLMESRPALGRIPDSLLVAGGLGIKGEHIEAFRGRDNSYAMIYLPVGKTVTINTAALPQRLIAWWFNPQDGKAQQAAINTAQGTITATPPTTGVENDWVLVLDDAAKGYGAPGK</sequence>
<dbReference type="PANTHER" id="PTHR37836">
    <property type="entry name" value="LMO1036 PROTEIN"/>
    <property type="match status" value="1"/>
</dbReference>
<feature type="domain" description="Apiosidase-like catalytic" evidence="2">
    <location>
        <begin position="32"/>
        <end position="360"/>
    </location>
</feature>
<accession>A0A4U3L3C3</accession>
<evidence type="ECO:0000313" key="3">
    <source>
        <dbReference type="EMBL" id="TKK69382.1"/>
    </source>
</evidence>
<dbReference type="EMBL" id="SZQL01000005">
    <property type="protein sequence ID" value="TKK69382.1"/>
    <property type="molecule type" value="Genomic_DNA"/>
</dbReference>
<dbReference type="InterPro" id="IPR017853">
    <property type="entry name" value="GH"/>
</dbReference>
<feature type="domain" description="Putative collagen-binding" evidence="1">
    <location>
        <begin position="364"/>
        <end position="455"/>
    </location>
</feature>
<dbReference type="Proteomes" id="UP000305848">
    <property type="component" value="Unassembled WGS sequence"/>
</dbReference>
<evidence type="ECO:0000313" key="4">
    <source>
        <dbReference type="Proteomes" id="UP000305848"/>
    </source>
</evidence>
<reference evidence="3 4" key="1">
    <citation type="submission" date="2019-05" db="EMBL/GenBank/DDBJ databases">
        <title>Panacibacter sp. strain 17mud1-8 Genome sequencing and assembly.</title>
        <authorList>
            <person name="Chhetri G."/>
        </authorList>
    </citation>
    <scope>NUCLEOTIDE SEQUENCE [LARGE SCALE GENOMIC DNA]</scope>
    <source>
        <strain evidence="3 4">17mud1-8</strain>
    </source>
</reference>
<comment type="caution">
    <text evidence="3">The sequence shown here is derived from an EMBL/GenBank/DDBJ whole genome shotgun (WGS) entry which is preliminary data.</text>
</comment>
<keyword evidence="4" id="KW-1185">Reference proteome</keyword>
<proteinExistence type="predicted"/>
<organism evidence="3 4">
    <name type="scientific">Ilyomonas limi</name>
    <dbReference type="NCBI Taxonomy" id="2575867"/>
    <lineage>
        <taxon>Bacteria</taxon>
        <taxon>Pseudomonadati</taxon>
        <taxon>Bacteroidota</taxon>
        <taxon>Chitinophagia</taxon>
        <taxon>Chitinophagales</taxon>
        <taxon>Chitinophagaceae</taxon>
        <taxon>Ilyomonas</taxon>
    </lineage>
</organism>
<dbReference type="AlphaFoldDB" id="A0A4U3L3C3"/>
<dbReference type="Pfam" id="PF13204">
    <property type="entry name" value="Apiosidase"/>
    <property type="match status" value="1"/>
</dbReference>
<protein>
    <submittedName>
        <fullName evidence="3">DUF4038 domain-containing protein</fullName>
    </submittedName>
</protein>
<dbReference type="Pfam" id="PF12904">
    <property type="entry name" value="Collagen_bind_2"/>
    <property type="match status" value="1"/>
</dbReference>
<dbReference type="InterPro" id="IPR025277">
    <property type="entry name" value="Apiosidase-like_cat_dom"/>
</dbReference>
<evidence type="ECO:0000259" key="1">
    <source>
        <dbReference type="Pfam" id="PF12904"/>
    </source>
</evidence>
<dbReference type="InterPro" id="IPR024749">
    <property type="entry name" value="Collagen-bd_put"/>
</dbReference>